<comment type="caution">
    <text evidence="3">The sequence shown here is derived from an EMBL/GenBank/DDBJ whole genome shotgun (WGS) entry which is preliminary data.</text>
</comment>
<evidence type="ECO:0000256" key="2">
    <source>
        <dbReference type="ARBA" id="ARBA00023219"/>
    </source>
</evidence>
<keyword evidence="1" id="KW-1188">Viral release from host cell</keyword>
<name>A0ABT7CS60_9BACT</name>
<dbReference type="EMBL" id="JASJOT010000023">
    <property type="protein sequence ID" value="MDJ1496555.1"/>
    <property type="molecule type" value="Genomic_DNA"/>
</dbReference>
<evidence type="ECO:0000313" key="4">
    <source>
        <dbReference type="Proteomes" id="UP001228581"/>
    </source>
</evidence>
<dbReference type="Gene3D" id="1.10.10.1400">
    <property type="entry name" value="Terminase, small subunit, N-terminal DNA-binding domain, HTH motif"/>
    <property type="match status" value="1"/>
</dbReference>
<dbReference type="RefSeq" id="WP_314001458.1">
    <property type="nucleotide sequence ID" value="NZ_JASJOT010000023.1"/>
</dbReference>
<evidence type="ECO:0000256" key="1">
    <source>
        <dbReference type="ARBA" id="ARBA00022612"/>
    </source>
</evidence>
<sequence length="169" mass="19080">MTPKQLIFVSEYLMSGNATQAYKLAYGVQDDDVAAAGASRLLRNVKVVEYLKEFRNNITMKTEITVEKTVEEIAKVAFSNIADVLKAKKVKDLPEHVQAAIAEITVTDTKQGKKRTIKLHNKLTALDMLMKHFGGYVTVQDIINKLDEEDTNKIHQYLLEKIKDLQDPS</sequence>
<dbReference type="PANTHER" id="PTHR41328:SF2">
    <property type="entry name" value="TERMINASE SMALL SUBUNIT"/>
    <property type="match status" value="1"/>
</dbReference>
<dbReference type="InterPro" id="IPR038713">
    <property type="entry name" value="Terminase_Gp1_N_sf"/>
</dbReference>
<organism evidence="3 4">
    <name type="scientific">Xanthocytophaga flava</name>
    <dbReference type="NCBI Taxonomy" id="3048013"/>
    <lineage>
        <taxon>Bacteria</taxon>
        <taxon>Pseudomonadati</taxon>
        <taxon>Bacteroidota</taxon>
        <taxon>Cytophagia</taxon>
        <taxon>Cytophagales</taxon>
        <taxon>Rhodocytophagaceae</taxon>
        <taxon>Xanthocytophaga</taxon>
    </lineage>
</organism>
<evidence type="ECO:0000313" key="3">
    <source>
        <dbReference type="EMBL" id="MDJ1496555.1"/>
    </source>
</evidence>
<proteinExistence type="predicted"/>
<dbReference type="PANTHER" id="PTHR41328">
    <property type="entry name" value="TERMINASE SMALL SUBUNIT-RELATED"/>
    <property type="match status" value="1"/>
</dbReference>
<keyword evidence="2" id="KW-0231">Viral genome packaging</keyword>
<accession>A0ABT7CS60</accession>
<dbReference type="Proteomes" id="UP001228581">
    <property type="component" value="Unassembled WGS sequence"/>
</dbReference>
<protein>
    <submittedName>
        <fullName evidence="3">Terminase small subunit</fullName>
    </submittedName>
</protein>
<gene>
    <name evidence="3" type="ORF">QNI19_26720</name>
</gene>
<keyword evidence="4" id="KW-1185">Reference proteome</keyword>
<reference evidence="3 4" key="1">
    <citation type="submission" date="2023-05" db="EMBL/GenBank/DDBJ databases">
        <authorList>
            <person name="Zhang X."/>
        </authorList>
    </citation>
    <scope>NUCLEOTIDE SEQUENCE [LARGE SCALE GENOMIC DNA]</scope>
    <source>
        <strain evidence="3 4">DM2B3-1</strain>
    </source>
</reference>
<dbReference type="InterPro" id="IPR005335">
    <property type="entry name" value="Terminase_ssu"/>
</dbReference>
<dbReference type="InterPro" id="IPR052404">
    <property type="entry name" value="SPP1-like_terminase"/>
</dbReference>
<dbReference type="Pfam" id="PF03592">
    <property type="entry name" value="Terminase_2"/>
    <property type="match status" value="1"/>
</dbReference>